<dbReference type="PANTHER" id="PTHR41317">
    <property type="entry name" value="PD-(D_E)XK NUCLEASE FAMILY TRANSPOSASE"/>
    <property type="match status" value="1"/>
</dbReference>
<dbReference type="Pfam" id="PF12784">
    <property type="entry name" value="PDDEXK_2"/>
    <property type="match status" value="1"/>
</dbReference>
<name>A0A9W6FEI9_9FIRM</name>
<dbReference type="EMBL" id="BSCH01000003">
    <property type="protein sequence ID" value="GLG89269.1"/>
    <property type="molecule type" value="Genomic_DNA"/>
</dbReference>
<comment type="caution">
    <text evidence="2">The sequence shown here is derived from an EMBL/GenBank/DDBJ whole genome shotgun (WGS) entry which is preliminary data.</text>
</comment>
<reference evidence="2 4" key="5">
    <citation type="journal article" date="2023" name="Int. J. Syst. Evol. Microbiol.">
        <title>Sellimonas catena sp. nov., isolated from human faeces.</title>
        <authorList>
            <person name="Hisatomi A."/>
            <person name="Ohkuma M."/>
            <person name="Sakamoto M."/>
        </authorList>
    </citation>
    <scope>NUCLEOTIDE SEQUENCE</scope>
    <source>
        <strain evidence="1 4">12EGH17</strain>
        <strain evidence="2">18CBH55</strain>
    </source>
</reference>
<reference evidence="1" key="2">
    <citation type="submission" date="2022-11" db="EMBL/GenBank/DDBJ databases">
        <title>Draft genome sequence of Sellimonas catena strain 12EGH17.</title>
        <authorList>
            <person name="Atsushi H."/>
            <person name="Moriya O."/>
            <person name="Mitsuo S."/>
        </authorList>
    </citation>
    <scope>NUCLEOTIDE SEQUENCE</scope>
    <source>
        <strain evidence="1">12EGH17</strain>
    </source>
</reference>
<organism evidence="2 3">
    <name type="scientific">Sellimonas catena</name>
    <dbReference type="NCBI Taxonomy" id="2994035"/>
    <lineage>
        <taxon>Bacteria</taxon>
        <taxon>Bacillati</taxon>
        <taxon>Bacillota</taxon>
        <taxon>Clostridia</taxon>
        <taxon>Lachnospirales</taxon>
        <taxon>Lachnospiraceae</taxon>
        <taxon>Sellimonas</taxon>
    </lineage>
</organism>
<evidence type="ECO:0000313" key="3">
    <source>
        <dbReference type="Proteomes" id="UP001145094"/>
    </source>
</evidence>
<reference evidence="2" key="3">
    <citation type="submission" date="2022-11" db="EMBL/GenBank/DDBJ databases">
        <title>Draft genome sequence of Sellimonas catena strain 18CBH55.</title>
        <authorList>
            <person name="Hisatomi A."/>
            <person name="Ohkuma M."/>
            <person name="Sakamoto M."/>
        </authorList>
    </citation>
    <scope>NUCLEOTIDE SEQUENCE</scope>
    <source>
        <strain evidence="2">18CBH55</strain>
    </source>
</reference>
<dbReference type="Proteomes" id="UP001145094">
    <property type="component" value="Unassembled WGS sequence"/>
</dbReference>
<evidence type="ECO:0000313" key="4">
    <source>
        <dbReference type="Proteomes" id="UP001145145"/>
    </source>
</evidence>
<accession>A0A9W6FEI9</accession>
<dbReference type="EMBL" id="BSBO01000038">
    <property type="protein sequence ID" value="GLG05851.1"/>
    <property type="molecule type" value="Genomic_DNA"/>
</dbReference>
<dbReference type="Proteomes" id="UP001145145">
    <property type="component" value="Unassembled WGS sequence"/>
</dbReference>
<dbReference type="RefSeq" id="WP_191433967.1">
    <property type="nucleotide sequence ID" value="NZ_BSBO01000038.1"/>
</dbReference>
<evidence type="ECO:0008006" key="5">
    <source>
        <dbReference type="Google" id="ProtNLM"/>
    </source>
</evidence>
<protein>
    <recommendedName>
        <fullName evidence="5">Rpn family recombination-promoting nuclease/putative transposase</fullName>
    </recommendedName>
</protein>
<evidence type="ECO:0000313" key="2">
    <source>
        <dbReference type="EMBL" id="GLG89269.1"/>
    </source>
</evidence>
<dbReference type="InterPro" id="IPR010106">
    <property type="entry name" value="RpnA"/>
</dbReference>
<gene>
    <name evidence="1" type="ORF">Selli1_30250</name>
    <name evidence="2" type="ORF">Selli2_06960</name>
</gene>
<dbReference type="PANTHER" id="PTHR41317:SF1">
    <property type="entry name" value="PD-(D_E)XK NUCLEASE FAMILY TRANSPOSASE"/>
    <property type="match status" value="1"/>
</dbReference>
<reference evidence="1" key="1">
    <citation type="submission" date="2022-11" db="EMBL/GenBank/DDBJ databases">
        <title>Draft genome sequence of Sellimonas catena strain 12EGH17.</title>
        <authorList>
            <person name="Hisatomi A."/>
            <person name="Ohkuma M."/>
            <person name="Sakamoto M."/>
        </authorList>
    </citation>
    <scope>NUCLEOTIDE SEQUENCE</scope>
    <source>
        <strain evidence="1">12EGH17</strain>
    </source>
</reference>
<keyword evidence="4" id="KW-1185">Reference proteome</keyword>
<dbReference type="NCBIfam" id="TIGR01784">
    <property type="entry name" value="T_den_put_tspse"/>
    <property type="match status" value="1"/>
</dbReference>
<sequence length="305" mass="36231">MRTNETNQKITNGQEEFIMKPYVDWCFKELMRNPKTRQGFIAVLLKVPPEEIGETILLKNELSRRSEEEKQGILDVHVLLRNGIQIDMEMQVAYVDYWDERQMFYLCKMFADQLKKGEGYEKLQKCIQVGILNFTYFHDDDISYHVINFRDNKTMKLYSDKMEIQILELPKIPEGYQDPDGIVAWMKFFRGPDKKEMEELAKENPYLEEAYEDLLEMSQDEEKRREYEARERAIRDYEHFKHAAERAAERALKEGHEKGMRQGIQEGIQQGIQQTLIDLYRKQVLTVEQAAVECGMTVEEFQKLL</sequence>
<evidence type="ECO:0000313" key="1">
    <source>
        <dbReference type="EMBL" id="GLG05851.1"/>
    </source>
</evidence>
<reference evidence="2" key="4">
    <citation type="submission" date="2022-11" db="EMBL/GenBank/DDBJ databases">
        <title>Draft genome sequence of Sellimonas catena strain 18CBH55.</title>
        <authorList>
            <person name="Atsushi H."/>
            <person name="Moriya O."/>
            <person name="Mitsuo S."/>
        </authorList>
    </citation>
    <scope>NUCLEOTIDE SEQUENCE</scope>
    <source>
        <strain evidence="2">18CBH55</strain>
    </source>
</reference>
<dbReference type="AlphaFoldDB" id="A0A9W6FEI9"/>
<proteinExistence type="predicted"/>